<sequence length="92" mass="10258">MVNRMPGWLDFMSIALAFILLWSRVASADFCGFEKNKADCHFSYEGIEVNVKGVVNEDLGNLDSLTVTFNFNIEFKGASPSNWCQSSEADPL</sequence>
<dbReference type="EMBL" id="LR902053">
    <property type="protein sequence ID" value="CAD7249880.1"/>
    <property type="molecule type" value="Genomic_DNA"/>
</dbReference>
<reference evidence="2" key="1">
    <citation type="submission" date="2020-11" db="EMBL/GenBank/DDBJ databases">
        <authorList>
            <person name="Tran Van P."/>
        </authorList>
    </citation>
    <scope>NUCLEOTIDE SEQUENCE</scope>
</reference>
<proteinExistence type="predicted"/>
<name>A0A7R9FNV3_9CRUS</name>
<keyword evidence="1" id="KW-0732">Signal</keyword>
<accession>A0A7R9FNV3</accession>
<keyword evidence="3" id="KW-1185">Reference proteome</keyword>
<protein>
    <submittedName>
        <fullName evidence="2">Uncharacterized protein</fullName>
    </submittedName>
</protein>
<dbReference type="EMBL" id="CAJPEV010002536">
    <property type="protein sequence ID" value="CAG0897237.1"/>
    <property type="molecule type" value="Genomic_DNA"/>
</dbReference>
<feature type="signal peptide" evidence="1">
    <location>
        <begin position="1"/>
        <end position="27"/>
    </location>
</feature>
<gene>
    <name evidence="2" type="ORF">DSTB1V02_LOCUS9666</name>
</gene>
<dbReference type="AlphaFoldDB" id="A0A7R9FNV3"/>
<feature type="chain" id="PRO_5036210476" evidence="1">
    <location>
        <begin position="28"/>
        <end position="92"/>
    </location>
</feature>
<evidence type="ECO:0000313" key="3">
    <source>
        <dbReference type="Proteomes" id="UP000677054"/>
    </source>
</evidence>
<evidence type="ECO:0000256" key="1">
    <source>
        <dbReference type="SAM" id="SignalP"/>
    </source>
</evidence>
<organism evidence="2">
    <name type="scientific">Darwinula stevensoni</name>
    <dbReference type="NCBI Taxonomy" id="69355"/>
    <lineage>
        <taxon>Eukaryota</taxon>
        <taxon>Metazoa</taxon>
        <taxon>Ecdysozoa</taxon>
        <taxon>Arthropoda</taxon>
        <taxon>Crustacea</taxon>
        <taxon>Oligostraca</taxon>
        <taxon>Ostracoda</taxon>
        <taxon>Podocopa</taxon>
        <taxon>Podocopida</taxon>
        <taxon>Darwinulocopina</taxon>
        <taxon>Darwinuloidea</taxon>
        <taxon>Darwinulidae</taxon>
        <taxon>Darwinula</taxon>
    </lineage>
</organism>
<evidence type="ECO:0000313" key="2">
    <source>
        <dbReference type="EMBL" id="CAD7249880.1"/>
    </source>
</evidence>
<dbReference type="Proteomes" id="UP000677054">
    <property type="component" value="Unassembled WGS sequence"/>
</dbReference>